<keyword evidence="1" id="KW-1133">Transmembrane helix</keyword>
<dbReference type="AlphaFoldDB" id="A0A510IFA6"/>
<keyword evidence="1" id="KW-0472">Membrane</keyword>
<sequence>MCDKPWSIEEYHSKTALDEKKIRRYQKVIYGLYLPVILTAITVTCSMNFHRISELTYEEYEEIYDSVKQLDCFPDDLLEAIEDGKITYFESFFINNLESIGHKNKLHNLMIDGSQCVD</sequence>
<name>A0A510IFA6_9VIBR</name>
<geneLocation type="plasmid" evidence="3">
    <name>pam7 dna</name>
</geneLocation>
<evidence type="ECO:0000256" key="1">
    <source>
        <dbReference type="SAM" id="Phobius"/>
    </source>
</evidence>
<organism evidence="2 3">
    <name type="scientific">Vibrio rotiferianus</name>
    <dbReference type="NCBI Taxonomy" id="190895"/>
    <lineage>
        <taxon>Bacteria</taxon>
        <taxon>Pseudomonadati</taxon>
        <taxon>Pseudomonadota</taxon>
        <taxon>Gammaproteobacteria</taxon>
        <taxon>Vibrionales</taxon>
        <taxon>Vibrionaceae</taxon>
        <taxon>Vibrio</taxon>
    </lineage>
</organism>
<reference evidence="3" key="1">
    <citation type="submission" date="2019-07" db="EMBL/GenBank/DDBJ databases">
        <title>Complete Genome Sequences of Vibrion rotiferianus strain AM7.</title>
        <authorList>
            <person name="Miyazaki K."/>
            <person name="Wiseschart A."/>
            <person name="Pootanakit K."/>
            <person name="Ishimori K."/>
            <person name="Kitahara K."/>
        </authorList>
    </citation>
    <scope>NUCLEOTIDE SEQUENCE [LARGE SCALE GENOMIC DNA]</scope>
    <source>
        <strain evidence="3">AM7</strain>
        <plasmid evidence="3">pam7 dna</plasmid>
    </source>
</reference>
<dbReference type="EMBL" id="AP019800">
    <property type="protein sequence ID" value="BBL92402.1"/>
    <property type="molecule type" value="Genomic_DNA"/>
</dbReference>
<dbReference type="RefSeq" id="WP_143694356.1">
    <property type="nucleotide sequence ID" value="NZ_AP019800.1"/>
</dbReference>
<keyword evidence="2" id="KW-0614">Plasmid</keyword>
<proteinExistence type="predicted"/>
<evidence type="ECO:0000313" key="3">
    <source>
        <dbReference type="Proteomes" id="UP000315115"/>
    </source>
</evidence>
<dbReference type="Proteomes" id="UP000315115">
    <property type="component" value="Plasmid pAM7"/>
</dbReference>
<keyword evidence="1" id="KW-0812">Transmembrane</keyword>
<accession>A0A510IFA6</accession>
<feature type="transmembrane region" description="Helical" evidence="1">
    <location>
        <begin position="28"/>
        <end position="49"/>
    </location>
</feature>
<gene>
    <name evidence="2" type="ORF">VroAM7_50550</name>
</gene>
<evidence type="ECO:0000313" key="2">
    <source>
        <dbReference type="EMBL" id="BBL92402.1"/>
    </source>
</evidence>
<protein>
    <submittedName>
        <fullName evidence="2">Uncharacterized protein</fullName>
    </submittedName>
</protein>